<dbReference type="Gene3D" id="3.40.50.150">
    <property type="entry name" value="Vaccinia Virus protein VP39"/>
    <property type="match status" value="1"/>
</dbReference>
<sequence>MAKNYRAQLMAHPKIPISLFDFLSEELQISRRYLALCVGADALQLIKHWKKRLHLLCLLLPDQAAISLAEELDPSQEIWMQKGDLAQLPLDDDSIDMVCILDPLPASPAAWKKELQRLLRLNSYVFVLRHELEDQNERSFSWAFSQFFRQLHGPNSYPHLPQKENFDQLYPSNYKAQSFANQLRLDWPLLEAHYQACPQAFGLEQEEYERARKGLRILFEQYQQDGKVVLNYQTKLYYGLFNLYTPAISLRKNIFFQLLRPFAFLFYLLIKLNLYFWRTIYKLQKKQADD</sequence>
<dbReference type="KEGG" id="sgn:SGRA_3145"/>
<dbReference type="Proteomes" id="UP000007519">
    <property type="component" value="Chromosome"/>
</dbReference>
<dbReference type="InterPro" id="IPR029063">
    <property type="entry name" value="SAM-dependent_MTases_sf"/>
</dbReference>
<proteinExistence type="predicted"/>
<organism evidence="2 3">
    <name type="scientific">Saprospira grandis (strain Lewin)</name>
    <dbReference type="NCBI Taxonomy" id="984262"/>
    <lineage>
        <taxon>Bacteria</taxon>
        <taxon>Pseudomonadati</taxon>
        <taxon>Bacteroidota</taxon>
        <taxon>Saprospiria</taxon>
        <taxon>Saprospirales</taxon>
        <taxon>Saprospiraceae</taxon>
        <taxon>Saprospira</taxon>
    </lineage>
</organism>
<keyword evidence="3" id="KW-1185">Reference proteome</keyword>
<protein>
    <submittedName>
        <fullName evidence="2">Methyltransferase</fullName>
    </submittedName>
</protein>
<keyword evidence="1" id="KW-1133">Transmembrane helix</keyword>
<keyword evidence="2" id="KW-0808">Transferase</keyword>
<dbReference type="OrthoDB" id="9797252at2"/>
<evidence type="ECO:0000313" key="3">
    <source>
        <dbReference type="Proteomes" id="UP000007519"/>
    </source>
</evidence>
<dbReference type="AlphaFoldDB" id="H6KZU7"/>
<evidence type="ECO:0000313" key="2">
    <source>
        <dbReference type="EMBL" id="AFC25873.1"/>
    </source>
</evidence>
<evidence type="ECO:0000256" key="1">
    <source>
        <dbReference type="SAM" id="Phobius"/>
    </source>
</evidence>
<feature type="transmembrane region" description="Helical" evidence="1">
    <location>
        <begin position="258"/>
        <end position="277"/>
    </location>
</feature>
<dbReference type="SUPFAM" id="SSF53335">
    <property type="entry name" value="S-adenosyl-L-methionine-dependent methyltransferases"/>
    <property type="match status" value="1"/>
</dbReference>
<reference evidence="2 3" key="1">
    <citation type="journal article" date="2012" name="Stand. Genomic Sci.">
        <title>Complete genome sequencing and analysis of Saprospira grandis str. Lewin, a predatory marine bacterium.</title>
        <authorList>
            <person name="Saw J.H."/>
            <person name="Yuryev A."/>
            <person name="Kanbe M."/>
            <person name="Hou S."/>
            <person name="Young A.G."/>
            <person name="Aizawa S."/>
            <person name="Alam M."/>
        </authorList>
    </citation>
    <scope>NUCLEOTIDE SEQUENCE [LARGE SCALE GENOMIC DNA]</scope>
    <source>
        <strain evidence="2 3">Lewin</strain>
    </source>
</reference>
<keyword evidence="2" id="KW-0489">Methyltransferase</keyword>
<name>H6KZU7_SAPGL</name>
<dbReference type="RefSeq" id="WP_015693471.1">
    <property type="nucleotide sequence ID" value="NC_016940.1"/>
</dbReference>
<dbReference type="HOGENOM" id="CLU_959399_0_0_10"/>
<gene>
    <name evidence="2" type="ordered locus">SGRA_3145</name>
</gene>
<accession>H6KZU7</accession>
<dbReference type="GO" id="GO:0008168">
    <property type="term" value="F:methyltransferase activity"/>
    <property type="evidence" value="ECO:0007669"/>
    <property type="project" value="UniProtKB-KW"/>
</dbReference>
<dbReference type="GO" id="GO:0032259">
    <property type="term" value="P:methylation"/>
    <property type="evidence" value="ECO:0007669"/>
    <property type="project" value="UniProtKB-KW"/>
</dbReference>
<dbReference type="STRING" id="984262.SGRA_3145"/>
<keyword evidence="1" id="KW-0812">Transmembrane</keyword>
<dbReference type="EMBL" id="CP002831">
    <property type="protein sequence ID" value="AFC25873.1"/>
    <property type="molecule type" value="Genomic_DNA"/>
</dbReference>
<keyword evidence="1" id="KW-0472">Membrane</keyword>